<keyword evidence="2" id="KW-1185">Reference proteome</keyword>
<evidence type="ECO:0000313" key="1">
    <source>
        <dbReference type="EMBL" id="GAC19403.1"/>
    </source>
</evidence>
<dbReference type="SUPFAM" id="SSF101327">
    <property type="entry name" value="YgfB-like"/>
    <property type="match status" value="1"/>
</dbReference>
<comment type="caution">
    <text evidence="1">The sequence shown here is derived from an EMBL/GenBank/DDBJ whole genome shotgun (WGS) entry which is preliminary data.</text>
</comment>
<accession>K6YRV2</accession>
<evidence type="ECO:0008006" key="3">
    <source>
        <dbReference type="Google" id="ProtNLM"/>
    </source>
</evidence>
<dbReference type="EMBL" id="BAEO01000030">
    <property type="protein sequence ID" value="GAC19403.1"/>
    <property type="molecule type" value="Genomic_DNA"/>
</dbReference>
<dbReference type="eggNOG" id="COG3318">
    <property type="taxonomic scope" value="Bacteria"/>
</dbReference>
<dbReference type="InterPro" id="IPR011978">
    <property type="entry name" value="YgfB-like"/>
</dbReference>
<dbReference type="AlphaFoldDB" id="K6YRV2"/>
<dbReference type="Proteomes" id="UP000006327">
    <property type="component" value="Unassembled WGS sequence"/>
</dbReference>
<gene>
    <name evidence="1" type="ORF">GARC_2437</name>
</gene>
<reference evidence="1 2" key="1">
    <citation type="journal article" date="2017" name="Antonie Van Leeuwenhoek">
        <title>Rhizobium rhizosphaerae sp. nov., a novel species isolated from rice rhizosphere.</title>
        <authorList>
            <person name="Zhao J.J."/>
            <person name="Zhang J."/>
            <person name="Zhang R.J."/>
            <person name="Zhang C.W."/>
            <person name="Yin H.Q."/>
            <person name="Zhang X.X."/>
        </authorList>
    </citation>
    <scope>NUCLEOTIDE SEQUENCE [LARGE SCALE GENOMIC DNA]</scope>
    <source>
        <strain evidence="1 2">BSs20135</strain>
    </source>
</reference>
<evidence type="ECO:0000313" key="2">
    <source>
        <dbReference type="Proteomes" id="UP000006327"/>
    </source>
</evidence>
<dbReference type="InterPro" id="IPR036255">
    <property type="entry name" value="YgfB-like_sf"/>
</dbReference>
<dbReference type="NCBIfam" id="TIGR02292">
    <property type="entry name" value="ygfB_yecA"/>
    <property type="match status" value="1"/>
</dbReference>
<protein>
    <recommendedName>
        <fullName evidence="3">YecA family protein</fullName>
    </recommendedName>
</protein>
<dbReference type="OrthoDB" id="6383265at2"/>
<sequence length="215" mass="24416">MQKFESAAHASLSSLCESEELLAVLHPYAFIQGIVFAVAAAPEIPMPEKWLPWAIKTSHQLTSTEQADNLTDILMKTLQIQLKDMSEEKIQLPQGITFNQEGKEQSSVAVWCQGMLFGHSQLESVWQDAWNKMQVSEMTQMQQLQKDLSHCLYMFSTFADIPLAVKQAESRGNDQLLNILPKIFLSFPQTLKTYVGLSGRLVDYLPNQFETFEQK</sequence>
<name>K6YRV2_9ALTE</name>
<organism evidence="1 2">
    <name type="scientific">Paraglaciecola arctica BSs20135</name>
    <dbReference type="NCBI Taxonomy" id="493475"/>
    <lineage>
        <taxon>Bacteria</taxon>
        <taxon>Pseudomonadati</taxon>
        <taxon>Pseudomonadota</taxon>
        <taxon>Gammaproteobacteria</taxon>
        <taxon>Alteromonadales</taxon>
        <taxon>Alteromonadaceae</taxon>
        <taxon>Paraglaciecola</taxon>
    </lineage>
</organism>
<proteinExistence type="predicted"/>
<dbReference type="STRING" id="493475.GARC_2437"/>
<dbReference type="RefSeq" id="WP_007620183.1">
    <property type="nucleotide sequence ID" value="NZ_BAEO01000030.1"/>
</dbReference>
<dbReference type="Pfam" id="PF03695">
    <property type="entry name" value="UPF0149"/>
    <property type="match status" value="1"/>
</dbReference>